<feature type="domain" description="HTH cro/C1-type" evidence="1">
    <location>
        <begin position="11"/>
        <end position="42"/>
    </location>
</feature>
<dbReference type="GO" id="GO:0003677">
    <property type="term" value="F:DNA binding"/>
    <property type="evidence" value="ECO:0007669"/>
    <property type="project" value="InterPro"/>
</dbReference>
<dbReference type="InterPro" id="IPR010982">
    <property type="entry name" value="Lambda_DNA-bd_dom_sf"/>
</dbReference>
<sequence length="56" mass="6514">MDSAHTIGDKIRRMRLLKGMSQEQLALNSGMNVSYLGQIERGTKRKPEKFIKKEHR</sequence>
<dbReference type="SUPFAM" id="SSF47413">
    <property type="entry name" value="lambda repressor-like DNA-binding domains"/>
    <property type="match status" value="1"/>
</dbReference>
<gene>
    <name evidence="2" type="ORF">P0Y55_10035</name>
</gene>
<dbReference type="Gene3D" id="1.10.260.40">
    <property type="entry name" value="lambda repressor-like DNA-binding domains"/>
    <property type="match status" value="1"/>
</dbReference>
<dbReference type="Pfam" id="PF01381">
    <property type="entry name" value="HTH_3"/>
    <property type="match status" value="1"/>
</dbReference>
<evidence type="ECO:0000259" key="1">
    <source>
        <dbReference type="PROSITE" id="PS50943"/>
    </source>
</evidence>
<dbReference type="EMBL" id="CP119317">
    <property type="protein sequence ID" value="WEK52941.1"/>
    <property type="molecule type" value="Genomic_DNA"/>
</dbReference>
<protein>
    <submittedName>
        <fullName evidence="2">Helix-turn-helix transcriptional regulator</fullName>
    </submittedName>
</protein>
<organism evidence="2 3">
    <name type="scientific">Candidatus Cohnella colombiensis</name>
    <dbReference type="NCBI Taxonomy" id="3121368"/>
    <lineage>
        <taxon>Bacteria</taxon>
        <taxon>Bacillati</taxon>
        <taxon>Bacillota</taxon>
        <taxon>Bacilli</taxon>
        <taxon>Bacillales</taxon>
        <taxon>Paenibacillaceae</taxon>
        <taxon>Cohnella</taxon>
    </lineage>
</organism>
<accession>A0AA95JAF4</accession>
<reference evidence="2" key="1">
    <citation type="submission" date="2023-03" db="EMBL/GenBank/DDBJ databases">
        <title>Andean soil-derived lignocellulolytic bacterial consortium as a source of novel taxa and putative plastic-active enzymes.</title>
        <authorList>
            <person name="Diaz-Garcia L."/>
            <person name="Chuvochina M."/>
            <person name="Feuerriegel G."/>
            <person name="Bunk B."/>
            <person name="Sproer C."/>
            <person name="Streit W.R."/>
            <person name="Rodriguez L.M."/>
            <person name="Overmann J."/>
            <person name="Jimenez D.J."/>
        </authorList>
    </citation>
    <scope>NUCLEOTIDE SEQUENCE</scope>
    <source>
        <strain evidence="2">MAG 2441</strain>
    </source>
</reference>
<proteinExistence type="predicted"/>
<dbReference type="InterPro" id="IPR001387">
    <property type="entry name" value="Cro/C1-type_HTH"/>
</dbReference>
<dbReference type="AlphaFoldDB" id="A0AA95JAF4"/>
<dbReference type="PROSITE" id="PS50943">
    <property type="entry name" value="HTH_CROC1"/>
    <property type="match status" value="1"/>
</dbReference>
<dbReference type="CDD" id="cd00093">
    <property type="entry name" value="HTH_XRE"/>
    <property type="match status" value="1"/>
</dbReference>
<dbReference type="Proteomes" id="UP001178662">
    <property type="component" value="Chromosome"/>
</dbReference>
<evidence type="ECO:0000313" key="2">
    <source>
        <dbReference type="EMBL" id="WEK52941.1"/>
    </source>
</evidence>
<name>A0AA95JAF4_9BACL</name>
<evidence type="ECO:0000313" key="3">
    <source>
        <dbReference type="Proteomes" id="UP001178662"/>
    </source>
</evidence>
<keyword evidence="3" id="KW-1185">Reference proteome</keyword>